<organism evidence="1 2">
    <name type="scientific">Abeliophyllum distichum</name>
    <dbReference type="NCBI Taxonomy" id="126358"/>
    <lineage>
        <taxon>Eukaryota</taxon>
        <taxon>Viridiplantae</taxon>
        <taxon>Streptophyta</taxon>
        <taxon>Embryophyta</taxon>
        <taxon>Tracheophyta</taxon>
        <taxon>Spermatophyta</taxon>
        <taxon>Magnoliopsida</taxon>
        <taxon>eudicotyledons</taxon>
        <taxon>Gunneridae</taxon>
        <taxon>Pentapetalae</taxon>
        <taxon>asterids</taxon>
        <taxon>lamiids</taxon>
        <taxon>Lamiales</taxon>
        <taxon>Oleaceae</taxon>
        <taxon>Forsythieae</taxon>
        <taxon>Abeliophyllum</taxon>
    </lineage>
</organism>
<proteinExistence type="predicted"/>
<gene>
    <name evidence="1" type="ORF">Adt_21381</name>
</gene>
<dbReference type="EMBL" id="JBFOLK010000006">
    <property type="protein sequence ID" value="KAL2505760.1"/>
    <property type="molecule type" value="Genomic_DNA"/>
</dbReference>
<dbReference type="Proteomes" id="UP001604336">
    <property type="component" value="Unassembled WGS sequence"/>
</dbReference>
<evidence type="ECO:0000313" key="1">
    <source>
        <dbReference type="EMBL" id="KAL2505760.1"/>
    </source>
</evidence>
<evidence type="ECO:0000313" key="2">
    <source>
        <dbReference type="Proteomes" id="UP001604336"/>
    </source>
</evidence>
<reference evidence="2" key="1">
    <citation type="submission" date="2024-07" db="EMBL/GenBank/DDBJ databases">
        <title>Two chromosome-level genome assemblies of Korean endemic species Abeliophyllum distichum and Forsythia ovata (Oleaceae).</title>
        <authorList>
            <person name="Jang H."/>
        </authorList>
    </citation>
    <scope>NUCLEOTIDE SEQUENCE [LARGE SCALE GENOMIC DNA]</scope>
</reference>
<comment type="caution">
    <text evidence="1">The sequence shown here is derived from an EMBL/GenBank/DDBJ whole genome shotgun (WGS) entry which is preliminary data.</text>
</comment>
<accession>A0ABD1SZC1</accession>
<protein>
    <recommendedName>
        <fullName evidence="3">Ribosomal protein S18</fullName>
    </recommendedName>
</protein>
<keyword evidence="2" id="KW-1185">Reference proteome</keyword>
<sequence>MPLPWRTFPQHTRGAKVPVATQARIRSQDERIYRARAGWTRKAARRRQREGGRETSFYCLPFRLLDWFVGGTASQDPIRQSTNPCRVTWQRGKRRWQRTSYKRDKNLVRTPPNYRIFRQPLVFPSFLLKKDGADVFNLISSQGEERVLPSRGIRDKEMASRKDDGR</sequence>
<name>A0ABD1SZC1_9LAMI</name>
<dbReference type="AlphaFoldDB" id="A0ABD1SZC1"/>
<evidence type="ECO:0008006" key="3">
    <source>
        <dbReference type="Google" id="ProtNLM"/>
    </source>
</evidence>